<evidence type="ECO:0000313" key="6">
    <source>
        <dbReference type="EMBL" id="MEL4456341.1"/>
    </source>
</evidence>
<dbReference type="EMBL" id="JBCDNA010000002">
    <property type="protein sequence ID" value="MEL4456341.1"/>
    <property type="molecule type" value="Genomic_DNA"/>
</dbReference>
<keyword evidence="4" id="KW-1133">Transmembrane helix</keyword>
<sequence length="391" mass="46465">MENQFSVVSLFNIILFTGVIYGLTFCAILFFMKRKTGKPILFLNLQVLFITLNNLQAWLIDMGLTSSLVFIKFLKIPWYFLCMPMFYVFLIYYLKLKKRTKPFMMATLGVFFTFILVRLILISYSQAHHYSESELRSMMMRYGNLEEIIGFLYTMVVFIKSIALFNSRKRQFEFVLLYDDLIWIKHFMNLAGLVILMWVLAIIINLNDQNNNSPIVYYPLRLSTTILIYWIGFKGLFRFRIMEDRIVLRENIKKHLDLEQKDFDWDQKEDRQEKIISKKQQELFNKINTHVIDHKLFLDPFLSLETLANSLELSSGYLSFLINNYSSNNFSDYINELRINQVKQIIKDPEYLNYTIVSIGLESGFNSKSTFYKSFKKFTGMSPVEFKKQIE</sequence>
<dbReference type="PANTHER" id="PTHR43280:SF29">
    <property type="entry name" value="ARAC-FAMILY TRANSCRIPTIONAL REGULATOR"/>
    <property type="match status" value="1"/>
</dbReference>
<organism evidence="6 7">
    <name type="scientific">Lutimonas vermicola</name>
    <dbReference type="NCBI Taxonomy" id="414288"/>
    <lineage>
        <taxon>Bacteria</taxon>
        <taxon>Pseudomonadati</taxon>
        <taxon>Bacteroidota</taxon>
        <taxon>Flavobacteriia</taxon>
        <taxon>Flavobacteriales</taxon>
        <taxon>Flavobacteriaceae</taxon>
        <taxon>Lutimonas</taxon>
    </lineage>
</organism>
<proteinExistence type="predicted"/>
<keyword evidence="4" id="KW-0812">Transmembrane</keyword>
<dbReference type="Pfam" id="PF12833">
    <property type="entry name" value="HTH_18"/>
    <property type="match status" value="1"/>
</dbReference>
<feature type="transmembrane region" description="Helical" evidence="4">
    <location>
        <begin position="148"/>
        <end position="166"/>
    </location>
</feature>
<dbReference type="PROSITE" id="PS01124">
    <property type="entry name" value="HTH_ARAC_FAMILY_2"/>
    <property type="match status" value="1"/>
</dbReference>
<comment type="caution">
    <text evidence="6">The sequence shown here is derived from an EMBL/GenBank/DDBJ whole genome shotgun (WGS) entry which is preliminary data.</text>
</comment>
<evidence type="ECO:0000256" key="2">
    <source>
        <dbReference type="ARBA" id="ARBA00023125"/>
    </source>
</evidence>
<dbReference type="SMART" id="SM00342">
    <property type="entry name" value="HTH_ARAC"/>
    <property type="match status" value="1"/>
</dbReference>
<evidence type="ECO:0000259" key="5">
    <source>
        <dbReference type="PROSITE" id="PS01124"/>
    </source>
</evidence>
<feature type="transmembrane region" description="Helical" evidence="4">
    <location>
        <begin position="218"/>
        <end position="237"/>
    </location>
</feature>
<dbReference type="InterPro" id="IPR009057">
    <property type="entry name" value="Homeodomain-like_sf"/>
</dbReference>
<feature type="transmembrane region" description="Helical" evidence="4">
    <location>
        <begin position="106"/>
        <end position="128"/>
    </location>
</feature>
<dbReference type="Proteomes" id="UP001474120">
    <property type="component" value="Unassembled WGS sequence"/>
</dbReference>
<dbReference type="Gene3D" id="1.10.10.60">
    <property type="entry name" value="Homeodomain-like"/>
    <property type="match status" value="2"/>
</dbReference>
<keyword evidence="4" id="KW-0472">Membrane</keyword>
<protein>
    <submittedName>
        <fullName evidence="6">Helix-turn-helix domain-containing protein</fullName>
    </submittedName>
</protein>
<feature type="transmembrane region" description="Helical" evidence="4">
    <location>
        <begin position="6"/>
        <end position="31"/>
    </location>
</feature>
<dbReference type="RefSeq" id="WP_342160456.1">
    <property type="nucleotide sequence ID" value="NZ_JBCDNA010000002.1"/>
</dbReference>
<dbReference type="InterPro" id="IPR018060">
    <property type="entry name" value="HTH_AraC"/>
</dbReference>
<dbReference type="PANTHER" id="PTHR43280">
    <property type="entry name" value="ARAC-FAMILY TRANSCRIPTIONAL REGULATOR"/>
    <property type="match status" value="1"/>
</dbReference>
<evidence type="ECO:0000256" key="4">
    <source>
        <dbReference type="SAM" id="Phobius"/>
    </source>
</evidence>
<feature type="transmembrane region" description="Helical" evidence="4">
    <location>
        <begin position="76"/>
        <end position="94"/>
    </location>
</feature>
<keyword evidence="7" id="KW-1185">Reference proteome</keyword>
<dbReference type="PROSITE" id="PS00041">
    <property type="entry name" value="HTH_ARAC_FAMILY_1"/>
    <property type="match status" value="1"/>
</dbReference>
<dbReference type="InterPro" id="IPR018062">
    <property type="entry name" value="HTH_AraC-typ_CS"/>
</dbReference>
<evidence type="ECO:0000256" key="1">
    <source>
        <dbReference type="ARBA" id="ARBA00023015"/>
    </source>
</evidence>
<keyword evidence="3" id="KW-0804">Transcription</keyword>
<feature type="transmembrane region" description="Helical" evidence="4">
    <location>
        <begin position="187"/>
        <end position="206"/>
    </location>
</feature>
<reference evidence="6 7" key="1">
    <citation type="submission" date="2024-04" db="EMBL/GenBank/DDBJ databases">
        <title>whole genome sequencing of Lutimonas vermicola strain IMCC1616.</title>
        <authorList>
            <person name="Bae S.S."/>
        </authorList>
    </citation>
    <scope>NUCLEOTIDE SEQUENCE [LARGE SCALE GENOMIC DNA]</scope>
    <source>
        <strain evidence="6 7">IMCC1616</strain>
    </source>
</reference>
<evidence type="ECO:0000313" key="7">
    <source>
        <dbReference type="Proteomes" id="UP001474120"/>
    </source>
</evidence>
<feature type="domain" description="HTH araC/xylS-type" evidence="5">
    <location>
        <begin position="281"/>
        <end position="389"/>
    </location>
</feature>
<name>A0ABU9L4L7_9FLAO</name>
<accession>A0ABU9L4L7</accession>
<feature type="transmembrane region" description="Helical" evidence="4">
    <location>
        <begin position="40"/>
        <end position="60"/>
    </location>
</feature>
<keyword evidence="2" id="KW-0238">DNA-binding</keyword>
<evidence type="ECO:0000256" key="3">
    <source>
        <dbReference type="ARBA" id="ARBA00023163"/>
    </source>
</evidence>
<keyword evidence="1" id="KW-0805">Transcription regulation</keyword>
<gene>
    <name evidence="6" type="ORF">AABB81_10570</name>
</gene>
<dbReference type="SUPFAM" id="SSF46689">
    <property type="entry name" value="Homeodomain-like"/>
    <property type="match status" value="1"/>
</dbReference>